<dbReference type="Gene3D" id="2.60.40.10">
    <property type="entry name" value="Immunoglobulins"/>
    <property type="match status" value="1"/>
</dbReference>
<feature type="signal peptide" evidence="2">
    <location>
        <begin position="1"/>
        <end position="18"/>
    </location>
</feature>
<dbReference type="STRING" id="1304275.C41B8_07885"/>
<dbReference type="Proteomes" id="UP000028302">
    <property type="component" value="Unassembled WGS sequence"/>
</dbReference>
<feature type="region of interest" description="Disordered" evidence="1">
    <location>
        <begin position="34"/>
        <end position="71"/>
    </location>
</feature>
<feature type="region of interest" description="Disordered" evidence="1">
    <location>
        <begin position="169"/>
        <end position="190"/>
    </location>
</feature>
<protein>
    <recommendedName>
        <fullName evidence="3">DUF4124 domain-containing protein</fullName>
    </recommendedName>
</protein>
<gene>
    <name evidence="4" type="ORF">C41B8_07885</name>
</gene>
<organism evidence="4 5">
    <name type="scientific">Salinisphaera hydrothermalis (strain C41B8)</name>
    <dbReference type="NCBI Taxonomy" id="1304275"/>
    <lineage>
        <taxon>Bacteria</taxon>
        <taxon>Pseudomonadati</taxon>
        <taxon>Pseudomonadota</taxon>
        <taxon>Gammaproteobacteria</taxon>
        <taxon>Salinisphaerales</taxon>
        <taxon>Salinisphaeraceae</taxon>
        <taxon>Salinisphaera</taxon>
    </lineage>
</organism>
<proteinExistence type="predicted"/>
<sequence>MAWALAAAGLAITAPVQATIYTWTDAQGVLHYSDTSHPPSAKPAGITQAPASNGGGAATGASGAPRNAPAGDARALHVVSPQPGQVFNNTPGQVPVSVIVGNTDDKAGLGDGESLRYRLDGASIGQGPSQQTRLTLSNVAPGAHTLRVTLLYRGHAVQHSAPVSFRVLRGSGARPSNSQPPQSADGRPPS</sequence>
<feature type="domain" description="DUF4124" evidence="3">
    <location>
        <begin position="10"/>
        <end position="53"/>
    </location>
</feature>
<evidence type="ECO:0000313" key="5">
    <source>
        <dbReference type="Proteomes" id="UP000028302"/>
    </source>
</evidence>
<evidence type="ECO:0000313" key="4">
    <source>
        <dbReference type="EMBL" id="KEZ77721.1"/>
    </source>
</evidence>
<evidence type="ECO:0000256" key="1">
    <source>
        <dbReference type="SAM" id="MobiDB-lite"/>
    </source>
</evidence>
<reference evidence="4 5" key="1">
    <citation type="submission" date="2013-03" db="EMBL/GenBank/DDBJ databases">
        <title>Salinisphaera hydrothermalis C41B8 Genome Sequencing.</title>
        <authorList>
            <person name="Li C."/>
            <person name="Lai Q."/>
            <person name="Shao Z."/>
        </authorList>
    </citation>
    <scope>NUCLEOTIDE SEQUENCE [LARGE SCALE GENOMIC DNA]</scope>
    <source>
        <strain evidence="4 5">C41B8</strain>
    </source>
</reference>
<dbReference type="InterPro" id="IPR013783">
    <property type="entry name" value="Ig-like_fold"/>
</dbReference>
<comment type="caution">
    <text evidence="4">The sequence shown here is derived from an EMBL/GenBank/DDBJ whole genome shotgun (WGS) entry which is preliminary data.</text>
</comment>
<dbReference type="InterPro" id="IPR025392">
    <property type="entry name" value="DUF4124"/>
</dbReference>
<dbReference type="AlphaFoldDB" id="A0A084ILY7"/>
<dbReference type="Pfam" id="PF13511">
    <property type="entry name" value="DUF4124"/>
    <property type="match status" value="1"/>
</dbReference>
<keyword evidence="5" id="KW-1185">Reference proteome</keyword>
<dbReference type="EMBL" id="APNK01000009">
    <property type="protein sequence ID" value="KEZ77721.1"/>
    <property type="molecule type" value="Genomic_DNA"/>
</dbReference>
<feature type="chain" id="PRO_5001776570" description="DUF4124 domain-containing protein" evidence="2">
    <location>
        <begin position="19"/>
        <end position="190"/>
    </location>
</feature>
<evidence type="ECO:0000259" key="3">
    <source>
        <dbReference type="Pfam" id="PF13511"/>
    </source>
</evidence>
<name>A0A084ILY7_SALHC</name>
<keyword evidence="2" id="KW-0732">Signal</keyword>
<evidence type="ECO:0000256" key="2">
    <source>
        <dbReference type="SAM" id="SignalP"/>
    </source>
</evidence>
<accession>A0A084ILY7</accession>